<dbReference type="InterPro" id="IPR041569">
    <property type="entry name" value="AAA_lid_3"/>
</dbReference>
<proteinExistence type="predicted"/>
<evidence type="ECO:0000259" key="8">
    <source>
        <dbReference type="Pfam" id="PF17862"/>
    </source>
</evidence>
<dbReference type="AlphaFoldDB" id="A0A978VZL9"/>
<dbReference type="InterPro" id="IPR050304">
    <property type="entry name" value="MT-severing_AAA_ATPase"/>
</dbReference>
<evidence type="ECO:0000256" key="1">
    <source>
        <dbReference type="ARBA" id="ARBA00004647"/>
    </source>
</evidence>
<evidence type="ECO:0000256" key="7">
    <source>
        <dbReference type="ARBA" id="ARBA00023235"/>
    </source>
</evidence>
<keyword evidence="3" id="KW-0493">Microtubule</keyword>
<dbReference type="Proteomes" id="UP000813462">
    <property type="component" value="Unassembled WGS sequence"/>
</dbReference>
<comment type="subcellular location">
    <subcellularLocation>
        <location evidence="1">Cytoplasm</location>
        <location evidence="1">Cytoskeleton</location>
        <location evidence="1">Spindle pole</location>
    </subcellularLocation>
</comment>
<keyword evidence="6" id="KW-0206">Cytoskeleton</keyword>
<dbReference type="PANTHER" id="PTHR23074">
    <property type="entry name" value="AAA DOMAIN-CONTAINING"/>
    <property type="match status" value="1"/>
</dbReference>
<comment type="caution">
    <text evidence="9">The sequence shown here is derived from an EMBL/GenBank/DDBJ whole genome shotgun (WGS) entry which is preliminary data.</text>
</comment>
<dbReference type="GO" id="GO:0005524">
    <property type="term" value="F:ATP binding"/>
    <property type="evidence" value="ECO:0007669"/>
    <property type="project" value="UniProtKB-KW"/>
</dbReference>
<dbReference type="Gene3D" id="1.10.8.60">
    <property type="match status" value="1"/>
</dbReference>
<dbReference type="GO" id="GO:0005874">
    <property type="term" value="C:microtubule"/>
    <property type="evidence" value="ECO:0007669"/>
    <property type="project" value="UniProtKB-KW"/>
</dbReference>
<dbReference type="SUPFAM" id="SSF52540">
    <property type="entry name" value="P-loop containing nucleoside triphosphate hydrolases"/>
    <property type="match status" value="1"/>
</dbReference>
<evidence type="ECO:0000313" key="10">
    <source>
        <dbReference type="Proteomes" id="UP000813462"/>
    </source>
</evidence>
<evidence type="ECO:0000313" key="9">
    <source>
        <dbReference type="EMBL" id="KAH7545153.1"/>
    </source>
</evidence>
<sequence length="120" mass="13769">MEKILVPLPEPEARRAMFEELLSQPGNENLPYDLLVERTEGYSGSDIRLLCKEAAMQPLRRLMTLLEERQDVVPEDELPKVGPISHEDVENALKNTRPSAHLQAHRYEKFNADYGSQILQ</sequence>
<reference evidence="9" key="1">
    <citation type="journal article" date="2021" name="Front. Plant Sci.">
        <title>Chromosome-Scale Genome Assembly for Chinese Sour Jujube and Insights Into Its Genome Evolution and Domestication Signature.</title>
        <authorList>
            <person name="Shen L.-Y."/>
            <person name="Luo H."/>
            <person name="Wang X.-L."/>
            <person name="Wang X.-M."/>
            <person name="Qiu X.-J."/>
            <person name="Liu H."/>
            <person name="Zhou S.-S."/>
            <person name="Jia K.-H."/>
            <person name="Nie S."/>
            <person name="Bao Y.-T."/>
            <person name="Zhang R.-G."/>
            <person name="Yun Q.-Z."/>
            <person name="Chai Y.-H."/>
            <person name="Lu J.-Y."/>
            <person name="Li Y."/>
            <person name="Zhao S.-W."/>
            <person name="Mao J.-F."/>
            <person name="Jia S.-G."/>
            <person name="Mao Y.-M."/>
        </authorList>
    </citation>
    <scope>NUCLEOTIDE SEQUENCE</scope>
    <source>
        <strain evidence="9">AT0</strain>
        <tissue evidence="9">Leaf</tissue>
    </source>
</reference>
<evidence type="ECO:0000256" key="6">
    <source>
        <dbReference type="ARBA" id="ARBA00023212"/>
    </source>
</evidence>
<gene>
    <name evidence="9" type="ORF">FEM48_Zijuj01G0063300</name>
</gene>
<accession>A0A978VZL9</accession>
<dbReference type="GO" id="GO:0016853">
    <property type="term" value="F:isomerase activity"/>
    <property type="evidence" value="ECO:0007669"/>
    <property type="project" value="UniProtKB-KW"/>
</dbReference>
<evidence type="ECO:0000256" key="3">
    <source>
        <dbReference type="ARBA" id="ARBA00022701"/>
    </source>
</evidence>
<keyword evidence="2" id="KW-0963">Cytoplasm</keyword>
<dbReference type="GO" id="GO:0000922">
    <property type="term" value="C:spindle pole"/>
    <property type="evidence" value="ECO:0007669"/>
    <property type="project" value="UniProtKB-SubCell"/>
</dbReference>
<name>A0A978VZL9_ZIZJJ</name>
<keyword evidence="7" id="KW-0413">Isomerase</keyword>
<evidence type="ECO:0000256" key="5">
    <source>
        <dbReference type="ARBA" id="ARBA00022840"/>
    </source>
</evidence>
<organism evidence="9 10">
    <name type="scientific">Ziziphus jujuba var. spinosa</name>
    <dbReference type="NCBI Taxonomy" id="714518"/>
    <lineage>
        <taxon>Eukaryota</taxon>
        <taxon>Viridiplantae</taxon>
        <taxon>Streptophyta</taxon>
        <taxon>Embryophyta</taxon>
        <taxon>Tracheophyta</taxon>
        <taxon>Spermatophyta</taxon>
        <taxon>Magnoliopsida</taxon>
        <taxon>eudicotyledons</taxon>
        <taxon>Gunneridae</taxon>
        <taxon>Pentapetalae</taxon>
        <taxon>rosids</taxon>
        <taxon>fabids</taxon>
        <taxon>Rosales</taxon>
        <taxon>Rhamnaceae</taxon>
        <taxon>Paliureae</taxon>
        <taxon>Ziziphus</taxon>
    </lineage>
</organism>
<keyword evidence="4" id="KW-0547">Nucleotide-binding</keyword>
<dbReference type="GO" id="GO:0016887">
    <property type="term" value="F:ATP hydrolysis activity"/>
    <property type="evidence" value="ECO:0007669"/>
    <property type="project" value="TreeGrafter"/>
</dbReference>
<evidence type="ECO:0000256" key="4">
    <source>
        <dbReference type="ARBA" id="ARBA00022741"/>
    </source>
</evidence>
<dbReference type="EMBL" id="JAEACU010000001">
    <property type="protein sequence ID" value="KAH7545153.1"/>
    <property type="molecule type" value="Genomic_DNA"/>
</dbReference>
<dbReference type="InterPro" id="IPR027417">
    <property type="entry name" value="P-loop_NTPase"/>
</dbReference>
<dbReference type="PANTHER" id="PTHR23074:SF78">
    <property type="entry name" value="KATANIN P60 ATPASE-CONTAINING SUBUNIT A-LIKE 2"/>
    <property type="match status" value="1"/>
</dbReference>
<dbReference type="FunFam" id="1.10.8.60:FF:000056">
    <property type="entry name" value="Katanin p60 ATPase-containing subunit A-like 2"/>
    <property type="match status" value="1"/>
</dbReference>
<protein>
    <recommendedName>
        <fullName evidence="8">AAA ATPase AAA+ lid domain-containing protein</fullName>
    </recommendedName>
</protein>
<evidence type="ECO:0000256" key="2">
    <source>
        <dbReference type="ARBA" id="ARBA00022490"/>
    </source>
</evidence>
<keyword evidence="5" id="KW-0067">ATP-binding</keyword>
<dbReference type="Pfam" id="PF17862">
    <property type="entry name" value="AAA_lid_3"/>
    <property type="match status" value="1"/>
</dbReference>
<feature type="domain" description="AAA ATPase AAA+ lid" evidence="8">
    <location>
        <begin position="32"/>
        <end position="68"/>
    </location>
</feature>